<dbReference type="Proteomes" id="UP000295560">
    <property type="component" value="Unassembled WGS sequence"/>
</dbReference>
<dbReference type="SUPFAM" id="SSF51556">
    <property type="entry name" value="Metallo-dependent hydrolases"/>
    <property type="match status" value="1"/>
</dbReference>
<dbReference type="RefSeq" id="WP_132423175.1">
    <property type="nucleotide sequence ID" value="NZ_SMFZ01000001.1"/>
</dbReference>
<dbReference type="InterPro" id="IPR051781">
    <property type="entry name" value="Metallo-dep_Hydrolase"/>
</dbReference>
<evidence type="ECO:0000259" key="1">
    <source>
        <dbReference type="Pfam" id="PF01979"/>
    </source>
</evidence>
<dbReference type="PANTHER" id="PTHR43135">
    <property type="entry name" value="ALPHA-D-RIBOSE 1-METHYLPHOSPHONATE 5-TRIPHOSPHATE DIPHOSPHATASE"/>
    <property type="match status" value="1"/>
</dbReference>
<accession>A0A4R1HYK7</accession>
<dbReference type="EMBL" id="SMFZ01000001">
    <property type="protein sequence ID" value="TCK26235.1"/>
    <property type="molecule type" value="Genomic_DNA"/>
</dbReference>
<gene>
    <name evidence="2" type="ORF">EV378_2064</name>
</gene>
<dbReference type="Gene3D" id="3.40.50.10910">
    <property type="entry name" value="Amidohydrolase"/>
    <property type="match status" value="1"/>
</dbReference>
<feature type="domain" description="Amidohydrolase-related" evidence="1">
    <location>
        <begin position="354"/>
        <end position="449"/>
    </location>
</feature>
<reference evidence="2 3" key="1">
    <citation type="submission" date="2019-03" db="EMBL/GenBank/DDBJ databases">
        <title>Sequencing the genomes of 1000 actinobacteria strains.</title>
        <authorList>
            <person name="Klenk H.-P."/>
        </authorList>
    </citation>
    <scope>NUCLEOTIDE SEQUENCE [LARGE SCALE GENOMIC DNA]</scope>
    <source>
        <strain evidence="2 3">DSM 44969</strain>
    </source>
</reference>
<dbReference type="InterPro" id="IPR006680">
    <property type="entry name" value="Amidohydro-rel"/>
</dbReference>
<dbReference type="GO" id="GO:0016810">
    <property type="term" value="F:hydrolase activity, acting on carbon-nitrogen (but not peptide) bonds"/>
    <property type="evidence" value="ECO:0007669"/>
    <property type="project" value="InterPro"/>
</dbReference>
<dbReference type="SUPFAM" id="SSF51338">
    <property type="entry name" value="Composite domain of metallo-dependent hydrolases"/>
    <property type="match status" value="1"/>
</dbReference>
<name>A0A4R1HYK7_PSEEN</name>
<dbReference type="InterPro" id="IPR032466">
    <property type="entry name" value="Metal_Hydrolase"/>
</dbReference>
<evidence type="ECO:0000313" key="2">
    <source>
        <dbReference type="EMBL" id="TCK26235.1"/>
    </source>
</evidence>
<comment type="caution">
    <text evidence="2">The sequence shown here is derived from an EMBL/GenBank/DDBJ whole genome shotgun (WGS) entry which is preliminary data.</text>
</comment>
<sequence>MPRPLLLTGGSVVDVRTGSVAVRSVLVRDGRIAAVGDGPVAEPSTGDVDRVDVSGRWIVPGYNDMHAHTLELSDPADAFALMLTYGVTGFRQMSGSPALLERRRDGRLPDAGPALLALPGALLTPLNAGTADRARATVREQAAQGADFVKMGLVTAAVHPAAQEEANRVGIPLGGHLPSGADALAAARAGLRFVEHVGPGLGVLSSCSPDKAAIEADLLGRRGLPVPTVRFPFADKVFGALLRRIVVNPALLTRPDEIAIMRRALDTFDEDAARSVARVFAETDTWHCPTLIRERTNERGDDCALHGHSDLRFVSPGTMKLWERTARRFRKLPPATREVFRDLYAAQLRLTGILAEEGVGILAGSDVTGASWEVPGTSLHQEFDELAAAGLSPLRILQSTTVDPARFLGLDDEIGTVEIGRRADLVVLDGDPTADVANLHRVAGVVRAGTHHSRADLDATRQRLAADRRAA</sequence>
<organism evidence="2 3">
    <name type="scientific">Pseudonocardia endophytica</name>
    <dbReference type="NCBI Taxonomy" id="401976"/>
    <lineage>
        <taxon>Bacteria</taxon>
        <taxon>Bacillati</taxon>
        <taxon>Actinomycetota</taxon>
        <taxon>Actinomycetes</taxon>
        <taxon>Pseudonocardiales</taxon>
        <taxon>Pseudonocardiaceae</taxon>
        <taxon>Pseudonocardia</taxon>
    </lineage>
</organism>
<dbReference type="OrthoDB" id="3189065at2"/>
<protein>
    <submittedName>
        <fullName evidence="2">Amidohydrolase family protein</fullName>
    </submittedName>
</protein>
<evidence type="ECO:0000313" key="3">
    <source>
        <dbReference type="Proteomes" id="UP000295560"/>
    </source>
</evidence>
<proteinExistence type="predicted"/>
<keyword evidence="2" id="KW-0378">Hydrolase</keyword>
<dbReference type="PANTHER" id="PTHR43135:SF3">
    <property type="entry name" value="ALPHA-D-RIBOSE 1-METHYLPHOSPHONATE 5-TRIPHOSPHATE DIPHOSPHATASE"/>
    <property type="match status" value="1"/>
</dbReference>
<dbReference type="AlphaFoldDB" id="A0A4R1HYK7"/>
<dbReference type="Pfam" id="PF01979">
    <property type="entry name" value="Amidohydro_1"/>
    <property type="match status" value="1"/>
</dbReference>
<dbReference type="Gene3D" id="2.30.40.10">
    <property type="entry name" value="Urease, subunit C, domain 1"/>
    <property type="match status" value="2"/>
</dbReference>
<dbReference type="Gene3D" id="3.30.110.90">
    <property type="entry name" value="Amidohydrolase"/>
    <property type="match status" value="2"/>
</dbReference>
<dbReference type="Gene3D" id="1.20.58.520">
    <property type="entry name" value="Amidohydrolase"/>
    <property type="match status" value="1"/>
</dbReference>
<keyword evidence="3" id="KW-1185">Reference proteome</keyword>
<dbReference type="InterPro" id="IPR011059">
    <property type="entry name" value="Metal-dep_hydrolase_composite"/>
</dbReference>